<dbReference type="PANTHER" id="PTHR15040:SF3">
    <property type="entry name" value="SI:DKEY-14D8.6-RELATED"/>
    <property type="match status" value="1"/>
</dbReference>
<keyword evidence="3" id="KW-0964">Secreted</keyword>
<dbReference type="GO" id="GO:0030199">
    <property type="term" value="P:collagen fibril organization"/>
    <property type="evidence" value="ECO:0007669"/>
    <property type="project" value="TreeGrafter"/>
</dbReference>
<name>A0A2G9SI24_AQUCT</name>
<dbReference type="GO" id="GO:0031012">
    <property type="term" value="C:extracellular matrix"/>
    <property type="evidence" value="ECO:0007669"/>
    <property type="project" value="TreeGrafter"/>
</dbReference>
<evidence type="ECO:0008006" key="7">
    <source>
        <dbReference type="Google" id="ProtNLM"/>
    </source>
</evidence>
<organism evidence="5 6">
    <name type="scientific">Aquarana catesbeiana</name>
    <name type="common">American bullfrog</name>
    <name type="synonym">Rana catesbeiana</name>
    <dbReference type="NCBI Taxonomy" id="8400"/>
    <lineage>
        <taxon>Eukaryota</taxon>
        <taxon>Metazoa</taxon>
        <taxon>Chordata</taxon>
        <taxon>Craniata</taxon>
        <taxon>Vertebrata</taxon>
        <taxon>Euteleostomi</taxon>
        <taxon>Amphibia</taxon>
        <taxon>Batrachia</taxon>
        <taxon>Anura</taxon>
        <taxon>Neobatrachia</taxon>
        <taxon>Ranoidea</taxon>
        <taxon>Ranidae</taxon>
        <taxon>Aquarana</taxon>
    </lineage>
</organism>
<evidence type="ECO:0000256" key="1">
    <source>
        <dbReference type="ARBA" id="ARBA00004613"/>
    </source>
</evidence>
<keyword evidence="4" id="KW-1015">Disulfide bond</keyword>
<evidence type="ECO:0000256" key="2">
    <source>
        <dbReference type="ARBA" id="ARBA00008712"/>
    </source>
</evidence>
<comment type="similarity">
    <text evidence="2">Belongs to the dermatopontin family.</text>
</comment>
<dbReference type="GO" id="GO:0005615">
    <property type="term" value="C:extracellular space"/>
    <property type="evidence" value="ECO:0007669"/>
    <property type="project" value="TreeGrafter"/>
</dbReference>
<reference evidence="6" key="1">
    <citation type="journal article" date="2017" name="Nat. Commun.">
        <title>The North American bullfrog draft genome provides insight into hormonal regulation of long noncoding RNA.</title>
        <authorList>
            <person name="Hammond S.A."/>
            <person name="Warren R.L."/>
            <person name="Vandervalk B.P."/>
            <person name="Kucuk E."/>
            <person name="Khan H."/>
            <person name="Gibb E.A."/>
            <person name="Pandoh P."/>
            <person name="Kirk H."/>
            <person name="Zhao Y."/>
            <person name="Jones M."/>
            <person name="Mungall A.J."/>
            <person name="Coope R."/>
            <person name="Pleasance S."/>
            <person name="Moore R.A."/>
            <person name="Holt R.A."/>
            <person name="Round J.M."/>
            <person name="Ohora S."/>
            <person name="Walle B.V."/>
            <person name="Veldhoen N."/>
            <person name="Helbing C.C."/>
            <person name="Birol I."/>
        </authorList>
    </citation>
    <scope>NUCLEOTIDE SEQUENCE [LARGE SCALE GENOMIC DNA]</scope>
</reference>
<sequence length="152" mass="17733">MCIYSILEVSGEDLTSGVQRGTAGSSHDNKREDRVWDFSCQNTFSNATSCSWTGYINDFDLEFSYICPFGSVINGMYSYHDNTREDRRWKLFCCQGEAPVTRNCKWSAYVNDFDAYLRWDAPPNAYLTGAHSYHDNKREDRRWKFYSCEKSV</sequence>
<dbReference type="EMBL" id="KV925021">
    <property type="protein sequence ID" value="PIO39712.1"/>
    <property type="molecule type" value="Genomic_DNA"/>
</dbReference>
<dbReference type="OrthoDB" id="5975249at2759"/>
<proteinExistence type="inferred from homology"/>
<evidence type="ECO:0000313" key="6">
    <source>
        <dbReference type="Proteomes" id="UP000228934"/>
    </source>
</evidence>
<dbReference type="PANTHER" id="PTHR15040">
    <property type="entry name" value="DERMATOPONTIN-RELATED"/>
    <property type="match status" value="1"/>
</dbReference>
<protein>
    <recommendedName>
        <fullName evidence="7">Hemagglutinin/amebocyte aggregation factor</fullName>
    </recommendedName>
</protein>
<accession>A0A2G9SI24</accession>
<comment type="subcellular location">
    <subcellularLocation>
        <location evidence="1">Secreted</location>
    </subcellularLocation>
</comment>
<dbReference type="Proteomes" id="UP000228934">
    <property type="component" value="Unassembled WGS sequence"/>
</dbReference>
<dbReference type="AlphaFoldDB" id="A0A2G9SI24"/>
<dbReference type="InterPro" id="IPR026645">
    <property type="entry name" value="Dermatopontin"/>
</dbReference>
<keyword evidence="6" id="KW-1185">Reference proteome</keyword>
<gene>
    <name evidence="5" type="ORF">AB205_0200370</name>
</gene>
<evidence type="ECO:0000313" key="5">
    <source>
        <dbReference type="EMBL" id="PIO39712.1"/>
    </source>
</evidence>
<evidence type="ECO:0000256" key="3">
    <source>
        <dbReference type="ARBA" id="ARBA00022525"/>
    </source>
</evidence>
<evidence type="ECO:0000256" key="4">
    <source>
        <dbReference type="ARBA" id="ARBA00023157"/>
    </source>
</evidence>
<dbReference type="Pfam" id="PF14704">
    <property type="entry name" value="DERM"/>
    <property type="match status" value="1"/>
</dbReference>